<name>A0A251X9R3_9GAMM</name>
<accession>A0A251X9R3</accession>
<evidence type="ECO:0000256" key="2">
    <source>
        <dbReference type="ARBA" id="ARBA00022741"/>
    </source>
</evidence>
<gene>
    <name evidence="7" type="ORF">TPSD3_04400</name>
</gene>
<keyword evidence="4" id="KW-0067">ATP-binding</keyword>
<evidence type="ECO:0000259" key="6">
    <source>
        <dbReference type="PROSITE" id="PS50011"/>
    </source>
</evidence>
<evidence type="ECO:0000313" key="8">
    <source>
        <dbReference type="Proteomes" id="UP000194798"/>
    </source>
</evidence>
<keyword evidence="2" id="KW-0547">Nucleotide-binding</keyword>
<reference evidence="7 8" key="1">
    <citation type="submission" date="2016-12" db="EMBL/GenBank/DDBJ databases">
        <title>Thioflexothrix psekupsii D3 genome sequencing and assembly.</title>
        <authorList>
            <person name="Fomenkov A."/>
            <person name="Vincze T."/>
            <person name="Grabovich M."/>
            <person name="Anton B.P."/>
            <person name="Dubinina G."/>
            <person name="Orlova M."/>
            <person name="Belousova E."/>
            <person name="Roberts R.J."/>
        </authorList>
    </citation>
    <scope>NUCLEOTIDE SEQUENCE [LARGE SCALE GENOMIC DNA]</scope>
    <source>
        <strain evidence="7">D3</strain>
    </source>
</reference>
<evidence type="ECO:0000313" key="7">
    <source>
        <dbReference type="EMBL" id="OUD14955.1"/>
    </source>
</evidence>
<dbReference type="InterPro" id="IPR008271">
    <property type="entry name" value="Ser/Thr_kinase_AS"/>
</dbReference>
<dbReference type="PROSITE" id="PS00108">
    <property type="entry name" value="PROTEIN_KINASE_ST"/>
    <property type="match status" value="1"/>
</dbReference>
<dbReference type="SUPFAM" id="SSF56112">
    <property type="entry name" value="Protein kinase-like (PK-like)"/>
    <property type="match status" value="1"/>
</dbReference>
<dbReference type="AlphaFoldDB" id="A0A251X9R3"/>
<dbReference type="InterPro" id="IPR011009">
    <property type="entry name" value="Kinase-like_dom_sf"/>
</dbReference>
<dbReference type="SMART" id="SM00220">
    <property type="entry name" value="S_TKc"/>
    <property type="match status" value="1"/>
</dbReference>
<evidence type="ECO:0000256" key="4">
    <source>
        <dbReference type="ARBA" id="ARBA00022840"/>
    </source>
</evidence>
<dbReference type="GO" id="GO:0005737">
    <property type="term" value="C:cytoplasm"/>
    <property type="evidence" value="ECO:0007669"/>
    <property type="project" value="TreeGrafter"/>
</dbReference>
<dbReference type="InterPro" id="IPR050339">
    <property type="entry name" value="CC_SR_Kinase"/>
</dbReference>
<dbReference type="Pfam" id="PF00069">
    <property type="entry name" value="Pkinase"/>
    <property type="match status" value="1"/>
</dbReference>
<evidence type="ECO:0000256" key="1">
    <source>
        <dbReference type="ARBA" id="ARBA00022679"/>
    </source>
</evidence>
<dbReference type="Proteomes" id="UP000194798">
    <property type="component" value="Unassembled WGS sequence"/>
</dbReference>
<dbReference type="EMBL" id="MSLT01000007">
    <property type="protein sequence ID" value="OUD14955.1"/>
    <property type="molecule type" value="Genomic_DNA"/>
</dbReference>
<dbReference type="PANTHER" id="PTHR11042">
    <property type="entry name" value="EUKARYOTIC TRANSLATION INITIATION FACTOR 2-ALPHA KINASE EIF2-ALPHA KINASE -RELATED"/>
    <property type="match status" value="1"/>
</dbReference>
<dbReference type="GO" id="GO:0005524">
    <property type="term" value="F:ATP binding"/>
    <property type="evidence" value="ECO:0007669"/>
    <property type="project" value="UniProtKB-KW"/>
</dbReference>
<keyword evidence="1" id="KW-0808">Transferase</keyword>
<dbReference type="Gene3D" id="1.10.510.10">
    <property type="entry name" value="Transferase(Phosphotransferase) domain 1"/>
    <property type="match status" value="1"/>
</dbReference>
<keyword evidence="3" id="KW-0418">Kinase</keyword>
<dbReference type="InterPro" id="IPR000719">
    <property type="entry name" value="Prot_kinase_dom"/>
</dbReference>
<dbReference type="GO" id="GO:0004672">
    <property type="term" value="F:protein kinase activity"/>
    <property type="evidence" value="ECO:0007669"/>
    <property type="project" value="InterPro"/>
</dbReference>
<protein>
    <recommendedName>
        <fullName evidence="6">Protein kinase domain-containing protein</fullName>
    </recommendedName>
</protein>
<dbReference type="PROSITE" id="PS50011">
    <property type="entry name" value="PROTEIN_KINASE_DOM"/>
    <property type="match status" value="1"/>
</dbReference>
<keyword evidence="8" id="KW-1185">Reference proteome</keyword>
<proteinExistence type="inferred from homology"/>
<comment type="caution">
    <text evidence="7">The sequence shown here is derived from an EMBL/GenBank/DDBJ whole genome shotgun (WGS) entry which is preliminary data.</text>
</comment>
<feature type="domain" description="Protein kinase" evidence="6">
    <location>
        <begin position="13"/>
        <end position="272"/>
    </location>
</feature>
<evidence type="ECO:0000256" key="5">
    <source>
        <dbReference type="ARBA" id="ARBA00037982"/>
    </source>
</evidence>
<evidence type="ECO:0000256" key="3">
    <source>
        <dbReference type="ARBA" id="ARBA00022777"/>
    </source>
</evidence>
<organism evidence="7 8">
    <name type="scientific">Thioflexithrix psekupsensis</name>
    <dbReference type="NCBI Taxonomy" id="1570016"/>
    <lineage>
        <taxon>Bacteria</taxon>
        <taxon>Pseudomonadati</taxon>
        <taxon>Pseudomonadota</taxon>
        <taxon>Gammaproteobacteria</taxon>
        <taxon>Thiotrichales</taxon>
        <taxon>Thioflexithrix</taxon>
    </lineage>
</organism>
<sequence length="272" mass="31126">MLMIYHTADHGDFQVIRQLGEGGSGSLVYEVSAVADSHQRFALKHLCKLKRSEHEMQFRRFENEMRFAAKHTHDHLLRAVTTDFVTVDGEAQPFYVMPLYPKTLKDLIAEDLAHDRVLPLFHQLLDGVEYLNQFAFVHRDLKPENIFYDAVNDRLIIADFGITDFTASADFALVETEVGVRLMSARYGSPEQVHMGYKPHPFFRDSGEIGLAADIYALGAILHEMFTREMMSSPNAYDSIVEYVIYQMYRSIFGDLPYLDLDGVDYGFYGDA</sequence>
<comment type="similarity">
    <text evidence="5">Belongs to the protein kinase superfamily. Ser/Thr protein kinase family. GCN2 subfamily.</text>
</comment>
<dbReference type="RefSeq" id="WP_176329728.1">
    <property type="nucleotide sequence ID" value="NZ_MSLT01000007.1"/>
</dbReference>